<dbReference type="AlphaFoldDB" id="A0A7R9A5S1"/>
<dbReference type="EMBL" id="CAJPEV010001431">
    <property type="protein sequence ID" value="CAG0892603.1"/>
    <property type="molecule type" value="Genomic_DNA"/>
</dbReference>
<sequence>MGSLGGHLLPGGFFFVFALWWTWNILVKWHRSRKSPSLPFVSSTHFPLYWRGRRIALEPWLKIILIVIAISAEIITGFDEEWRFAHLGNAQHVTMFSFFLFNAFVELLVEFGQPLPPNLDYATAVLAFIGEGVLFSSHLHGRSPMDVQVHTLLALDIWACALVGLLEMIARRSALAALTRAYFVLIQGTWFCQVGFILYPPVGEKWNLDDHGQMMIVAILYAWHHILVAVGIIILNSFVAYRFRIGAKALRHYDKVRSFSILSKRTDQNGNPGGSEAECMSSLLNTDFSSEELSLEKISHA</sequence>
<feature type="transmembrane region" description="Helical" evidence="6">
    <location>
        <begin position="60"/>
        <end position="78"/>
    </location>
</feature>
<dbReference type="Proteomes" id="UP000677054">
    <property type="component" value="Unassembled WGS sequence"/>
</dbReference>
<dbReference type="PANTHER" id="PTHR16007:SF15">
    <property type="entry name" value="TRANSMEMBRANE PROTEIN 45B"/>
    <property type="match status" value="1"/>
</dbReference>
<keyword evidence="3 6" id="KW-0812">Transmembrane</keyword>
<organism evidence="7">
    <name type="scientific">Darwinula stevensoni</name>
    <dbReference type="NCBI Taxonomy" id="69355"/>
    <lineage>
        <taxon>Eukaryota</taxon>
        <taxon>Metazoa</taxon>
        <taxon>Ecdysozoa</taxon>
        <taxon>Arthropoda</taxon>
        <taxon>Crustacea</taxon>
        <taxon>Oligostraca</taxon>
        <taxon>Ostracoda</taxon>
        <taxon>Podocopa</taxon>
        <taxon>Podocopida</taxon>
        <taxon>Darwinulocopina</taxon>
        <taxon>Darwinuloidea</taxon>
        <taxon>Darwinulidae</taxon>
        <taxon>Darwinula</taxon>
    </lineage>
</organism>
<keyword evidence="5 6" id="KW-0472">Membrane</keyword>
<dbReference type="InterPro" id="IPR006904">
    <property type="entry name" value="DUF716"/>
</dbReference>
<keyword evidence="4 6" id="KW-1133">Transmembrane helix</keyword>
<feature type="transmembrane region" description="Helical" evidence="6">
    <location>
        <begin position="151"/>
        <end position="170"/>
    </location>
</feature>
<name>A0A7R9A5S1_9CRUS</name>
<dbReference type="InterPro" id="IPR042127">
    <property type="entry name" value="TMEM45"/>
</dbReference>
<dbReference type="PANTHER" id="PTHR16007">
    <property type="entry name" value="EPIDIDYMAL MEMBRANE PROTEIN E9-RELATED"/>
    <property type="match status" value="1"/>
</dbReference>
<accession>A0A7R9A5S1</accession>
<evidence type="ECO:0000313" key="8">
    <source>
        <dbReference type="Proteomes" id="UP000677054"/>
    </source>
</evidence>
<evidence type="ECO:0000313" key="7">
    <source>
        <dbReference type="EMBL" id="CAD7247359.1"/>
    </source>
</evidence>
<evidence type="ECO:0000256" key="4">
    <source>
        <dbReference type="ARBA" id="ARBA00022989"/>
    </source>
</evidence>
<evidence type="ECO:0000256" key="5">
    <source>
        <dbReference type="ARBA" id="ARBA00023136"/>
    </source>
</evidence>
<evidence type="ECO:0000256" key="1">
    <source>
        <dbReference type="ARBA" id="ARBA00004141"/>
    </source>
</evidence>
<gene>
    <name evidence="7" type="ORF">DSTB1V02_LOCUS7191</name>
</gene>
<evidence type="ECO:0000256" key="2">
    <source>
        <dbReference type="ARBA" id="ARBA00006948"/>
    </source>
</evidence>
<keyword evidence="8" id="KW-1185">Reference proteome</keyword>
<feature type="transmembrane region" description="Helical" evidence="6">
    <location>
        <begin position="182"/>
        <end position="202"/>
    </location>
</feature>
<evidence type="ECO:0000256" key="3">
    <source>
        <dbReference type="ARBA" id="ARBA00022692"/>
    </source>
</evidence>
<dbReference type="EMBL" id="LR900948">
    <property type="protein sequence ID" value="CAD7247359.1"/>
    <property type="molecule type" value="Genomic_DNA"/>
</dbReference>
<dbReference type="OrthoDB" id="551896at2759"/>
<dbReference type="Pfam" id="PF04819">
    <property type="entry name" value="DUF716"/>
    <property type="match status" value="1"/>
</dbReference>
<dbReference type="GO" id="GO:0016020">
    <property type="term" value="C:membrane"/>
    <property type="evidence" value="ECO:0007669"/>
    <property type="project" value="UniProtKB-SubCell"/>
</dbReference>
<proteinExistence type="inferred from homology"/>
<evidence type="ECO:0008006" key="9">
    <source>
        <dbReference type="Google" id="ProtNLM"/>
    </source>
</evidence>
<feature type="transmembrane region" description="Helical" evidence="6">
    <location>
        <begin position="6"/>
        <end position="27"/>
    </location>
</feature>
<evidence type="ECO:0000256" key="6">
    <source>
        <dbReference type="SAM" id="Phobius"/>
    </source>
</evidence>
<reference evidence="7" key="1">
    <citation type="submission" date="2020-11" db="EMBL/GenBank/DDBJ databases">
        <authorList>
            <person name="Tran Van P."/>
        </authorList>
    </citation>
    <scope>NUCLEOTIDE SEQUENCE</scope>
</reference>
<comment type="similarity">
    <text evidence="2">Belongs to the TMEM45 family.</text>
</comment>
<protein>
    <recommendedName>
        <fullName evidence="9">Transmembrane protein 45B</fullName>
    </recommendedName>
</protein>
<comment type="subcellular location">
    <subcellularLocation>
        <location evidence="1">Membrane</location>
        <topology evidence="1">Multi-pass membrane protein</topology>
    </subcellularLocation>
</comment>
<feature type="transmembrane region" description="Helical" evidence="6">
    <location>
        <begin position="214"/>
        <end position="241"/>
    </location>
</feature>